<name>A0A4C1WDM7_EUMVA</name>
<comment type="caution">
    <text evidence="1">The sequence shown here is derived from an EMBL/GenBank/DDBJ whole genome shotgun (WGS) entry which is preliminary data.</text>
</comment>
<organism evidence="1 2">
    <name type="scientific">Eumeta variegata</name>
    <name type="common">Bagworm moth</name>
    <name type="synonym">Eumeta japonica</name>
    <dbReference type="NCBI Taxonomy" id="151549"/>
    <lineage>
        <taxon>Eukaryota</taxon>
        <taxon>Metazoa</taxon>
        <taxon>Ecdysozoa</taxon>
        <taxon>Arthropoda</taxon>
        <taxon>Hexapoda</taxon>
        <taxon>Insecta</taxon>
        <taxon>Pterygota</taxon>
        <taxon>Neoptera</taxon>
        <taxon>Endopterygota</taxon>
        <taxon>Lepidoptera</taxon>
        <taxon>Glossata</taxon>
        <taxon>Ditrysia</taxon>
        <taxon>Tineoidea</taxon>
        <taxon>Psychidae</taxon>
        <taxon>Oiketicinae</taxon>
        <taxon>Eumeta</taxon>
    </lineage>
</organism>
<dbReference type="EMBL" id="BGZK01000519">
    <property type="protein sequence ID" value="GBP48225.1"/>
    <property type="molecule type" value="Genomic_DNA"/>
</dbReference>
<keyword evidence="2" id="KW-1185">Reference proteome</keyword>
<evidence type="ECO:0000313" key="1">
    <source>
        <dbReference type="EMBL" id="GBP48225.1"/>
    </source>
</evidence>
<gene>
    <name evidence="1" type="ORF">EVAR_96814_1</name>
</gene>
<proteinExistence type="predicted"/>
<sequence length="119" mass="13079">MLVLDLNPCPRYICVTYVKPRRPSCPAINLHGTFCASVWVLYIVSTSTSFRNHLNSLFSDKQLQKGVVTFYGCCPRASLATRGGCVSSCCFKEHPTSGFSVGFESSVGALLDVEEYVKN</sequence>
<dbReference type="AlphaFoldDB" id="A0A4C1WDM7"/>
<protein>
    <submittedName>
        <fullName evidence="1">Uncharacterized protein</fullName>
    </submittedName>
</protein>
<reference evidence="1 2" key="1">
    <citation type="journal article" date="2019" name="Commun. Biol.">
        <title>The bagworm genome reveals a unique fibroin gene that provides high tensile strength.</title>
        <authorList>
            <person name="Kono N."/>
            <person name="Nakamura H."/>
            <person name="Ohtoshi R."/>
            <person name="Tomita M."/>
            <person name="Numata K."/>
            <person name="Arakawa K."/>
        </authorList>
    </citation>
    <scope>NUCLEOTIDE SEQUENCE [LARGE SCALE GENOMIC DNA]</scope>
</reference>
<accession>A0A4C1WDM7</accession>
<dbReference type="Proteomes" id="UP000299102">
    <property type="component" value="Unassembled WGS sequence"/>
</dbReference>
<evidence type="ECO:0000313" key="2">
    <source>
        <dbReference type="Proteomes" id="UP000299102"/>
    </source>
</evidence>